<feature type="repeat" description="TPR" evidence="3">
    <location>
        <begin position="136"/>
        <end position="169"/>
    </location>
</feature>
<sequence>MRQAAALLRMRQAAKAREILAKAVAAAPGHAEAWTLLARCELSLGSPEAALTAGQGALRADPGHVEAYWVTARAHLDLGRPAQAERAALEAVRLDPARWYTHAVLAEARAFHPLPWIRRKALEPARRAVELGPYEAGAHIAAGVAAYRARRRRQARRHFEQALALDPTDDVALNNLALTDLARWRLGLAARRFMTSYTANPASPIPLYNLGVIAGRLVRAAQMLTVIGLIAMAVALAATDGDAVRRVLGGALLTAWALLVRAVVRLPRPARRWLARRVGGVGVVVWALLIVAPAGATLAAAVLPRDPALVTVVVPLLILQGLGGVLLLPLLLRRMLRAVRAARADG</sequence>
<dbReference type="Pfam" id="PF13181">
    <property type="entry name" value="TPR_8"/>
    <property type="match status" value="1"/>
</dbReference>
<protein>
    <submittedName>
        <fullName evidence="5">Uncharacterized protein</fullName>
    </submittedName>
</protein>
<organism evidence="5 6">
    <name type="scientific">Carbonactinospora thermoautotrophica</name>
    <dbReference type="NCBI Taxonomy" id="1469144"/>
    <lineage>
        <taxon>Bacteria</taxon>
        <taxon>Bacillati</taxon>
        <taxon>Actinomycetota</taxon>
        <taxon>Actinomycetes</taxon>
        <taxon>Kitasatosporales</taxon>
        <taxon>Carbonactinosporaceae</taxon>
        <taxon>Carbonactinospora</taxon>
    </lineage>
</organism>
<dbReference type="InterPro" id="IPR011990">
    <property type="entry name" value="TPR-like_helical_dom_sf"/>
</dbReference>
<evidence type="ECO:0000313" key="5">
    <source>
        <dbReference type="EMBL" id="KWW97962.1"/>
    </source>
</evidence>
<dbReference type="PROSITE" id="PS50005">
    <property type="entry name" value="TPR"/>
    <property type="match status" value="1"/>
</dbReference>
<dbReference type="SMART" id="SM00028">
    <property type="entry name" value="TPR"/>
    <property type="match status" value="3"/>
</dbReference>
<dbReference type="Pfam" id="PF07719">
    <property type="entry name" value="TPR_2"/>
    <property type="match status" value="1"/>
</dbReference>
<dbReference type="InterPro" id="IPR019734">
    <property type="entry name" value="TPR_rpt"/>
</dbReference>
<name>A0A132MJB5_9ACTN</name>
<dbReference type="AlphaFoldDB" id="A0A132MJB5"/>
<accession>A0A132MJB5</accession>
<dbReference type="InterPro" id="IPR013105">
    <property type="entry name" value="TPR_2"/>
</dbReference>
<evidence type="ECO:0000256" key="3">
    <source>
        <dbReference type="PROSITE-ProRule" id="PRU00339"/>
    </source>
</evidence>
<dbReference type="SUPFAM" id="SSF48452">
    <property type="entry name" value="TPR-like"/>
    <property type="match status" value="1"/>
</dbReference>
<comment type="caution">
    <text evidence="5">The sequence shown here is derived from an EMBL/GenBank/DDBJ whole genome shotgun (WGS) entry which is preliminary data.</text>
</comment>
<dbReference type="Pfam" id="PF13432">
    <property type="entry name" value="TPR_16"/>
    <property type="match status" value="1"/>
</dbReference>
<evidence type="ECO:0000313" key="6">
    <source>
        <dbReference type="Proteomes" id="UP000070659"/>
    </source>
</evidence>
<evidence type="ECO:0000256" key="2">
    <source>
        <dbReference type="ARBA" id="ARBA00022803"/>
    </source>
</evidence>
<evidence type="ECO:0000256" key="4">
    <source>
        <dbReference type="SAM" id="Phobius"/>
    </source>
</evidence>
<reference evidence="5 6" key="1">
    <citation type="submission" date="2015-02" db="EMBL/GenBank/DDBJ databases">
        <title>Physiological reanalysis, assessment of diazotrophy, and genome sequences of multiple isolates of Streptomyces thermoautotrophicus.</title>
        <authorList>
            <person name="MacKellar D.C."/>
            <person name="Lieber L."/>
            <person name="Norman J."/>
            <person name="Bolger A."/>
            <person name="Tobin C."/>
            <person name="Murray J.W."/>
            <person name="Prell J."/>
        </authorList>
    </citation>
    <scope>NUCLEOTIDE SEQUENCE [LARGE SCALE GENOMIC DNA]</scope>
    <source>
        <strain evidence="5 6">UBT1</strain>
    </source>
</reference>
<feature type="transmembrane region" description="Helical" evidence="4">
    <location>
        <begin position="244"/>
        <end position="266"/>
    </location>
</feature>
<keyword evidence="4" id="KW-0812">Transmembrane</keyword>
<proteinExistence type="predicted"/>
<dbReference type="PATRIC" id="fig|1469144.8.peg.968"/>
<dbReference type="EMBL" id="JYIJ01000019">
    <property type="protein sequence ID" value="KWW97962.1"/>
    <property type="molecule type" value="Genomic_DNA"/>
</dbReference>
<feature type="transmembrane region" description="Helical" evidence="4">
    <location>
        <begin position="309"/>
        <end position="332"/>
    </location>
</feature>
<keyword evidence="4" id="KW-0472">Membrane</keyword>
<dbReference type="PANTHER" id="PTHR12558:SF13">
    <property type="entry name" value="CELL DIVISION CYCLE PROTEIN 27 HOMOLOG"/>
    <property type="match status" value="1"/>
</dbReference>
<gene>
    <name evidence="5" type="ORF">TH66_21635</name>
</gene>
<keyword evidence="2 3" id="KW-0802">TPR repeat</keyword>
<dbReference type="PANTHER" id="PTHR12558">
    <property type="entry name" value="CELL DIVISION CYCLE 16,23,27"/>
    <property type="match status" value="1"/>
</dbReference>
<dbReference type="Proteomes" id="UP000070659">
    <property type="component" value="Unassembled WGS sequence"/>
</dbReference>
<dbReference type="Gene3D" id="1.25.40.10">
    <property type="entry name" value="Tetratricopeptide repeat domain"/>
    <property type="match status" value="2"/>
</dbReference>
<feature type="transmembrane region" description="Helical" evidence="4">
    <location>
        <begin position="217"/>
        <end position="238"/>
    </location>
</feature>
<evidence type="ECO:0000256" key="1">
    <source>
        <dbReference type="ARBA" id="ARBA00022737"/>
    </source>
</evidence>
<keyword evidence="1" id="KW-0677">Repeat</keyword>
<feature type="transmembrane region" description="Helical" evidence="4">
    <location>
        <begin position="278"/>
        <end position="303"/>
    </location>
</feature>
<keyword evidence="4" id="KW-1133">Transmembrane helix</keyword>